<dbReference type="Pfam" id="PF06197">
    <property type="entry name" value="DUF998"/>
    <property type="match status" value="1"/>
</dbReference>
<feature type="transmembrane region" description="Helical" evidence="1">
    <location>
        <begin position="120"/>
        <end position="138"/>
    </location>
</feature>
<proteinExistence type="predicted"/>
<keyword evidence="1" id="KW-0812">Transmembrane</keyword>
<evidence type="ECO:0000313" key="3">
    <source>
        <dbReference type="Proteomes" id="UP000016933"/>
    </source>
</evidence>
<keyword evidence="1" id="KW-0472">Membrane</keyword>
<accession>N1PKM9</accession>
<keyword evidence="1" id="KW-1133">Transmembrane helix</keyword>
<dbReference type="InterPro" id="IPR009339">
    <property type="entry name" value="DUF998"/>
</dbReference>
<dbReference type="HOGENOM" id="CLU_080422_1_1_1"/>
<evidence type="ECO:0000256" key="1">
    <source>
        <dbReference type="SAM" id="Phobius"/>
    </source>
</evidence>
<feature type="transmembrane region" description="Helical" evidence="1">
    <location>
        <begin position="220"/>
        <end position="238"/>
    </location>
</feature>
<dbReference type="AlphaFoldDB" id="N1PKM9"/>
<dbReference type="EMBL" id="KB446541">
    <property type="protein sequence ID" value="EME42654.1"/>
    <property type="molecule type" value="Genomic_DNA"/>
</dbReference>
<feature type="transmembrane region" description="Helical" evidence="1">
    <location>
        <begin position="150"/>
        <end position="172"/>
    </location>
</feature>
<dbReference type="OMA" id="YYIGHTV"/>
<reference evidence="2 3" key="2">
    <citation type="journal article" date="2012" name="PLoS Pathog.">
        <title>Diverse lifestyles and strategies of plant pathogenesis encoded in the genomes of eighteen Dothideomycetes fungi.</title>
        <authorList>
            <person name="Ohm R.A."/>
            <person name="Feau N."/>
            <person name="Henrissat B."/>
            <person name="Schoch C.L."/>
            <person name="Horwitz B.A."/>
            <person name="Barry K.W."/>
            <person name="Condon B.J."/>
            <person name="Copeland A.C."/>
            <person name="Dhillon B."/>
            <person name="Glaser F."/>
            <person name="Hesse C.N."/>
            <person name="Kosti I."/>
            <person name="LaButti K."/>
            <person name="Lindquist E.A."/>
            <person name="Lucas S."/>
            <person name="Salamov A.A."/>
            <person name="Bradshaw R.E."/>
            <person name="Ciuffetti L."/>
            <person name="Hamelin R.C."/>
            <person name="Kema G.H.J."/>
            <person name="Lawrence C."/>
            <person name="Scott J.A."/>
            <person name="Spatafora J.W."/>
            <person name="Turgeon B.G."/>
            <person name="de Wit P.J.G.M."/>
            <person name="Zhong S."/>
            <person name="Goodwin S.B."/>
            <person name="Grigoriev I.V."/>
        </authorList>
    </citation>
    <scope>NUCLEOTIDE SEQUENCE [LARGE SCALE GENOMIC DNA]</scope>
    <source>
        <strain evidence="3">NZE10 / CBS 128990</strain>
    </source>
</reference>
<protein>
    <recommendedName>
        <fullName evidence="4">DUF998 domain-containing protein</fullName>
    </recommendedName>
</protein>
<dbReference type="Proteomes" id="UP000016933">
    <property type="component" value="Unassembled WGS sequence"/>
</dbReference>
<name>N1PKM9_DOTSN</name>
<organism evidence="2 3">
    <name type="scientific">Dothistroma septosporum (strain NZE10 / CBS 128990)</name>
    <name type="common">Red band needle blight fungus</name>
    <name type="synonym">Mycosphaerella pini</name>
    <dbReference type="NCBI Taxonomy" id="675120"/>
    <lineage>
        <taxon>Eukaryota</taxon>
        <taxon>Fungi</taxon>
        <taxon>Dikarya</taxon>
        <taxon>Ascomycota</taxon>
        <taxon>Pezizomycotina</taxon>
        <taxon>Dothideomycetes</taxon>
        <taxon>Dothideomycetidae</taxon>
        <taxon>Mycosphaerellales</taxon>
        <taxon>Mycosphaerellaceae</taxon>
        <taxon>Dothistroma</taxon>
    </lineage>
</organism>
<feature type="transmembrane region" description="Helical" evidence="1">
    <location>
        <begin position="184"/>
        <end position="205"/>
    </location>
</feature>
<keyword evidence="3" id="KW-1185">Reference proteome</keyword>
<sequence>MSAPNTTRISTQVTLSRQDKPLAITAAAIFLLLPIIYLSIEYYAALSYIPYYSYLKNHTSDLGIPYAFINPMTGAQIYSYQAQLMRLNFVLNGFLYYIGHTVLLQATTSLTGGKYNIPRAIVSVVYCIGIVLVAAVPAGPGEKKDGYAIWHNLGAFLAIGGANANILLAGLAAPSTRQPVYRGLCLLLGTLGSAGLAIFLIIFIAKNGSGMSGFWQRSSIYPNQLWEFITGLHLMYLLKQTPSMGMSKRE</sequence>
<evidence type="ECO:0000313" key="2">
    <source>
        <dbReference type="EMBL" id="EME42654.1"/>
    </source>
</evidence>
<reference evidence="3" key="1">
    <citation type="journal article" date="2012" name="PLoS Genet.">
        <title>The genomes of the fungal plant pathogens Cladosporium fulvum and Dothistroma septosporum reveal adaptation to different hosts and lifestyles but also signatures of common ancestry.</title>
        <authorList>
            <person name="de Wit P.J.G.M."/>
            <person name="van der Burgt A."/>
            <person name="Oekmen B."/>
            <person name="Stergiopoulos I."/>
            <person name="Abd-Elsalam K.A."/>
            <person name="Aerts A.L."/>
            <person name="Bahkali A.H."/>
            <person name="Beenen H.G."/>
            <person name="Chettri P."/>
            <person name="Cox M.P."/>
            <person name="Datema E."/>
            <person name="de Vries R.P."/>
            <person name="Dhillon B."/>
            <person name="Ganley A.R."/>
            <person name="Griffiths S.A."/>
            <person name="Guo Y."/>
            <person name="Hamelin R.C."/>
            <person name="Henrissat B."/>
            <person name="Kabir M.S."/>
            <person name="Jashni M.K."/>
            <person name="Kema G."/>
            <person name="Klaubauf S."/>
            <person name="Lapidus A."/>
            <person name="Levasseur A."/>
            <person name="Lindquist E."/>
            <person name="Mehrabi R."/>
            <person name="Ohm R.A."/>
            <person name="Owen T.J."/>
            <person name="Salamov A."/>
            <person name="Schwelm A."/>
            <person name="Schijlen E."/>
            <person name="Sun H."/>
            <person name="van den Burg H.A."/>
            <person name="van Ham R.C.H.J."/>
            <person name="Zhang S."/>
            <person name="Goodwin S.B."/>
            <person name="Grigoriev I.V."/>
            <person name="Collemare J."/>
            <person name="Bradshaw R.E."/>
        </authorList>
    </citation>
    <scope>NUCLEOTIDE SEQUENCE [LARGE SCALE GENOMIC DNA]</scope>
    <source>
        <strain evidence="3">NZE10 / CBS 128990</strain>
    </source>
</reference>
<evidence type="ECO:0008006" key="4">
    <source>
        <dbReference type="Google" id="ProtNLM"/>
    </source>
</evidence>
<gene>
    <name evidence="2" type="ORF">DOTSEDRAFT_54955</name>
</gene>
<feature type="transmembrane region" description="Helical" evidence="1">
    <location>
        <begin position="21"/>
        <end position="40"/>
    </location>
</feature>